<dbReference type="AlphaFoldDB" id="A0A420J2J1"/>
<gene>
    <name evidence="1" type="ORF">GcM1_188032</name>
</gene>
<dbReference type="Proteomes" id="UP000285326">
    <property type="component" value="Unassembled WGS sequence"/>
</dbReference>
<protein>
    <recommendedName>
        <fullName evidence="3">Tc1-like transposase DDE domain-containing protein</fullName>
    </recommendedName>
</protein>
<dbReference type="GO" id="GO:0003676">
    <property type="term" value="F:nucleic acid binding"/>
    <property type="evidence" value="ECO:0007669"/>
    <property type="project" value="InterPro"/>
</dbReference>
<sequence>MRRQGIHLIIKLDSPLGQVAADTKTERRERRIVVIFWLPIPPDFNPIERVWHIMNYLEHNYLEIVSYNQLREAVKDAWEKVVKQEFRVLIEGMLERCLAVEKAEARFTKY</sequence>
<dbReference type="Gene3D" id="3.30.420.10">
    <property type="entry name" value="Ribonuclease H-like superfamily/Ribonuclease H"/>
    <property type="match status" value="1"/>
</dbReference>
<dbReference type="EMBL" id="MCBS01018800">
    <property type="protein sequence ID" value="RKF80975.1"/>
    <property type="molecule type" value="Genomic_DNA"/>
</dbReference>
<dbReference type="InterPro" id="IPR036397">
    <property type="entry name" value="RNaseH_sf"/>
</dbReference>
<evidence type="ECO:0000313" key="1">
    <source>
        <dbReference type="EMBL" id="RKF80975.1"/>
    </source>
</evidence>
<reference evidence="1 2" key="1">
    <citation type="journal article" date="2018" name="BMC Genomics">
        <title>Comparative genome analyses reveal sequence features reflecting distinct modes of host-adaptation between dicot and monocot powdery mildew.</title>
        <authorList>
            <person name="Wu Y."/>
            <person name="Ma X."/>
            <person name="Pan Z."/>
            <person name="Kale S.D."/>
            <person name="Song Y."/>
            <person name="King H."/>
            <person name="Zhang Q."/>
            <person name="Presley C."/>
            <person name="Deng X."/>
            <person name="Wei C.I."/>
            <person name="Xiao S."/>
        </authorList>
    </citation>
    <scope>NUCLEOTIDE SEQUENCE [LARGE SCALE GENOMIC DNA]</scope>
    <source>
        <strain evidence="1">UMSG1</strain>
    </source>
</reference>
<comment type="caution">
    <text evidence="1">The sequence shown here is derived from an EMBL/GenBank/DDBJ whole genome shotgun (WGS) entry which is preliminary data.</text>
</comment>
<proteinExistence type="predicted"/>
<name>A0A420J2J1_9PEZI</name>
<evidence type="ECO:0008006" key="3">
    <source>
        <dbReference type="Google" id="ProtNLM"/>
    </source>
</evidence>
<organism evidence="1 2">
    <name type="scientific">Golovinomyces cichoracearum</name>
    <dbReference type="NCBI Taxonomy" id="62708"/>
    <lineage>
        <taxon>Eukaryota</taxon>
        <taxon>Fungi</taxon>
        <taxon>Dikarya</taxon>
        <taxon>Ascomycota</taxon>
        <taxon>Pezizomycotina</taxon>
        <taxon>Leotiomycetes</taxon>
        <taxon>Erysiphales</taxon>
        <taxon>Erysiphaceae</taxon>
        <taxon>Golovinomyces</taxon>
    </lineage>
</organism>
<evidence type="ECO:0000313" key="2">
    <source>
        <dbReference type="Proteomes" id="UP000285326"/>
    </source>
</evidence>
<accession>A0A420J2J1</accession>